<accession>A0A060CG97</accession>
<dbReference type="Pfam" id="PF02358">
    <property type="entry name" value="Trehalose_PPase"/>
    <property type="match status" value="1"/>
</dbReference>
<dbReference type="InterPro" id="IPR036412">
    <property type="entry name" value="HAD-like_sf"/>
</dbReference>
<dbReference type="InterPro" id="IPR023214">
    <property type="entry name" value="HAD_sf"/>
</dbReference>
<dbReference type="SUPFAM" id="SSF56784">
    <property type="entry name" value="HAD-like"/>
    <property type="match status" value="1"/>
</dbReference>
<dbReference type="AlphaFoldDB" id="A0A060CG97"/>
<organism evidence="1">
    <name type="scientific">uncultured Rhodococcus sp</name>
    <dbReference type="NCBI Taxonomy" id="194249"/>
    <lineage>
        <taxon>Bacteria</taxon>
        <taxon>Bacillati</taxon>
        <taxon>Actinomycetota</taxon>
        <taxon>Actinomycetes</taxon>
        <taxon>Mycobacteriales</taxon>
        <taxon>Nocardiaceae</taxon>
        <taxon>Rhodococcus</taxon>
        <taxon>environmental samples</taxon>
    </lineage>
</organism>
<feature type="non-terminal residue" evidence="1">
    <location>
        <position position="1"/>
    </location>
</feature>
<dbReference type="EMBL" id="KF124715">
    <property type="protein sequence ID" value="AIA92035.1"/>
    <property type="molecule type" value="Genomic_DNA"/>
</dbReference>
<name>A0A060CG97_9NOCA</name>
<sequence>PDLRRTLARIAGVGRLLVGLDFDGTLAPFHVDLHASRATARSMAAVSALVTAPGTTVAFVSGRSLASLEEVAHAPEGVVLVGSHGLELLLPDGTASPIGLDASRRTPCWSSNNA</sequence>
<dbReference type="Gene3D" id="3.40.50.1000">
    <property type="entry name" value="HAD superfamily/HAD-like"/>
    <property type="match status" value="1"/>
</dbReference>
<reference evidence="1" key="1">
    <citation type="journal article" date="2013" name="Environ. Microbiol.">
        <title>Seasonally variable intestinal metagenomes of the red palm weevil (Rhynchophorus ferrugineus).</title>
        <authorList>
            <person name="Jia S."/>
            <person name="Zhang X."/>
            <person name="Zhang G."/>
            <person name="Yin A."/>
            <person name="Zhang S."/>
            <person name="Li F."/>
            <person name="Wang L."/>
            <person name="Zhao D."/>
            <person name="Yun Q."/>
            <person name="Tala"/>
            <person name="Wang J."/>
            <person name="Sun G."/>
            <person name="Baabdullah M."/>
            <person name="Yu X."/>
            <person name="Hu S."/>
            <person name="Al-Mssallem I.S."/>
            <person name="Yu J."/>
        </authorList>
    </citation>
    <scope>NUCLEOTIDE SEQUENCE</scope>
</reference>
<dbReference type="InterPro" id="IPR003337">
    <property type="entry name" value="Trehalose_PPase"/>
</dbReference>
<proteinExistence type="predicted"/>
<dbReference type="GO" id="GO:0005992">
    <property type="term" value="P:trehalose biosynthetic process"/>
    <property type="evidence" value="ECO:0007669"/>
    <property type="project" value="InterPro"/>
</dbReference>
<evidence type="ECO:0000313" key="1">
    <source>
        <dbReference type="EMBL" id="AIA92035.1"/>
    </source>
</evidence>
<protein>
    <submittedName>
        <fullName evidence="1">Trehalose_PPase</fullName>
    </submittedName>
</protein>